<evidence type="ECO:0000313" key="12">
    <source>
        <dbReference type="Proteomes" id="UP001159427"/>
    </source>
</evidence>
<dbReference type="PROSITE" id="PS50119">
    <property type="entry name" value="ZF_BBOX"/>
    <property type="match status" value="1"/>
</dbReference>
<evidence type="ECO:0000256" key="3">
    <source>
        <dbReference type="ARBA" id="ARBA00022737"/>
    </source>
</evidence>
<keyword evidence="5" id="KW-0833">Ubl conjugation pathway</keyword>
<comment type="similarity">
    <text evidence="1">Belongs to the TRIM/RBCC family.</text>
</comment>
<evidence type="ECO:0000256" key="2">
    <source>
        <dbReference type="ARBA" id="ARBA00022723"/>
    </source>
</evidence>
<dbReference type="SMART" id="SM00184">
    <property type="entry name" value="RING"/>
    <property type="match status" value="2"/>
</dbReference>
<dbReference type="InterPro" id="IPR000315">
    <property type="entry name" value="Znf_B-box"/>
</dbReference>
<dbReference type="Pfam" id="PF13639">
    <property type="entry name" value="zf-RING_2"/>
    <property type="match status" value="1"/>
</dbReference>
<feature type="repeat" description="Filamin" evidence="8">
    <location>
        <begin position="854"/>
        <end position="959"/>
    </location>
</feature>
<dbReference type="EMBL" id="CALNXI010002978">
    <property type="protein sequence ID" value="CAH3191680.1"/>
    <property type="molecule type" value="Genomic_DNA"/>
</dbReference>
<dbReference type="SUPFAM" id="SSF81296">
    <property type="entry name" value="E set domains"/>
    <property type="match status" value="2"/>
</dbReference>
<dbReference type="Gene3D" id="3.30.160.60">
    <property type="entry name" value="Classic Zinc Finger"/>
    <property type="match status" value="2"/>
</dbReference>
<dbReference type="PANTHER" id="PTHR25462:SF296">
    <property type="entry name" value="MEIOTIC P26, ISOFORM F"/>
    <property type="match status" value="1"/>
</dbReference>
<dbReference type="Gene3D" id="3.30.40.10">
    <property type="entry name" value="Zinc/RING finger domain, C3HC4 (zinc finger)"/>
    <property type="match status" value="2"/>
</dbReference>
<dbReference type="SMART" id="SM00557">
    <property type="entry name" value="IG_FLMN"/>
    <property type="match status" value="2"/>
</dbReference>
<dbReference type="InterPro" id="IPR014756">
    <property type="entry name" value="Ig_E-set"/>
</dbReference>
<proteinExistence type="inferred from homology"/>
<keyword evidence="2" id="KW-0479">Metal-binding</keyword>
<feature type="domain" description="RING-type" evidence="9">
    <location>
        <begin position="517"/>
        <end position="561"/>
    </location>
</feature>
<reference evidence="11 12" key="1">
    <citation type="submission" date="2022-05" db="EMBL/GenBank/DDBJ databases">
        <authorList>
            <consortium name="Genoscope - CEA"/>
            <person name="William W."/>
        </authorList>
    </citation>
    <scope>NUCLEOTIDE SEQUENCE [LARGE SCALE GENOMIC DNA]</scope>
</reference>
<sequence>MASAEEPECPICREFYDHQDLCPRLLICGHTFCTSCLEKLVKNNSISCPDCRKKTSVPTGVAGLTKNYALLKIGNTTPQDVEGLHNCEECETKHPATSWCLDCDYDMCKTAARFHTRNKASRDHKVVSLEQLAVSVFCSEHKEQFRLFDAECNHMVCKNCVTLTHKNHRLLSLADVGSKYKQEMETLASQASARAEVIKDAETRVINASLNMKKAYDEQRAKIQSVFKTLHDAITTREQDLMNELETLHSEKAAILTKQRARLANCLDCIKGTVQSVLSTIQSSDNANILYVRSAVESTLEAATENQYLLLEPEAQFVPEFTRCDERKLQRMVVALSNVGVVVDKSTCAETTTAAGSGLEHANPGEVASFTITARDAKNRARDLGGDTFEVQLKNELEDKVSADVQDKGDGNYLVTYTIPRGAKRVDYELSVLLRGAPIQGSPFTVHMASLLRRKTYKVLSDVAKVKCLFYDREHSSRQEGGSKCCRWRCGERSSSTRFIELFASLKTMASAEGLECSVCCLPFDDQNICPRILSCGHSFCTSCLERFLTADNKIQCPTCRVEVNVPHAGVAGLPKNFALLDIINANVTLQKNGNESSYICEVCEDKHPASFCCLNCKKDLCKGAARFHAHSRESSDHHVVSLEPRAVHNFCPDHKEPFHVFDKACDHMVCKRCIKLNHSGHDCLSLAEEASNARQEMQAHANEIICATTGQIRDAEAQVMKASLDIEKNCQEQATIIQSKFKELHDAIAEREQVLMNELNQLQKAKTGILTDQLGQMRKFLEDIEKNVNGVLFTIERSGNAKLLDSRSVFESMLRNTEKQSMVLVPEAECVPEFLFEPRELQRGLDKAGVVYDKSTCAETTYVNGTGLTTAYLGEEASFSITARDAQQRKRELGGDFFKVELKNDFEERMVDANVKDLNNGNYLVTYTVPSDFNSGKYRLSVRLRGAHVKDSPFTVRVASSIGKAIDNIRQFLK</sequence>
<dbReference type="PROSITE" id="PS50194">
    <property type="entry name" value="FILAMIN_REPEAT"/>
    <property type="match status" value="2"/>
</dbReference>
<comment type="caution">
    <text evidence="11">The sequence shown here is derived from an EMBL/GenBank/DDBJ whole genome shotgun (WGS) entry which is preliminary data.</text>
</comment>
<evidence type="ECO:0000256" key="7">
    <source>
        <dbReference type="PROSITE-ProRule" id="PRU00024"/>
    </source>
</evidence>
<dbReference type="SUPFAM" id="SSF57845">
    <property type="entry name" value="B-box zinc-binding domain"/>
    <property type="match status" value="2"/>
</dbReference>
<keyword evidence="3" id="KW-0677">Repeat</keyword>
<dbReference type="InterPro" id="IPR001298">
    <property type="entry name" value="Filamin/ABP280_rpt"/>
</dbReference>
<dbReference type="Pfam" id="PF00643">
    <property type="entry name" value="zf-B_box"/>
    <property type="match status" value="1"/>
</dbReference>
<dbReference type="SMART" id="SM00502">
    <property type="entry name" value="BBC"/>
    <property type="match status" value="1"/>
</dbReference>
<dbReference type="SMART" id="SM00336">
    <property type="entry name" value="BBOX"/>
    <property type="match status" value="4"/>
</dbReference>
<accession>A0ABN8SN51</accession>
<evidence type="ECO:0000256" key="6">
    <source>
        <dbReference type="ARBA" id="ARBA00022833"/>
    </source>
</evidence>
<dbReference type="InterPro" id="IPR047153">
    <property type="entry name" value="TRIM45/56/19-like"/>
</dbReference>
<organism evidence="11 12">
    <name type="scientific">Porites evermanni</name>
    <dbReference type="NCBI Taxonomy" id="104178"/>
    <lineage>
        <taxon>Eukaryota</taxon>
        <taxon>Metazoa</taxon>
        <taxon>Cnidaria</taxon>
        <taxon>Anthozoa</taxon>
        <taxon>Hexacorallia</taxon>
        <taxon>Scleractinia</taxon>
        <taxon>Fungiina</taxon>
        <taxon>Poritidae</taxon>
        <taxon>Porites</taxon>
    </lineage>
</organism>
<evidence type="ECO:0000256" key="8">
    <source>
        <dbReference type="PROSITE-ProRule" id="PRU00087"/>
    </source>
</evidence>
<dbReference type="InterPro" id="IPR027370">
    <property type="entry name" value="Znf-RING_euk"/>
</dbReference>
<name>A0ABN8SN51_9CNID</name>
<dbReference type="InterPro" id="IPR013083">
    <property type="entry name" value="Znf_RING/FYVE/PHD"/>
</dbReference>
<evidence type="ECO:0000259" key="9">
    <source>
        <dbReference type="PROSITE" id="PS50089"/>
    </source>
</evidence>
<dbReference type="SUPFAM" id="SSF57850">
    <property type="entry name" value="RING/U-box"/>
    <property type="match status" value="2"/>
</dbReference>
<dbReference type="PROSITE" id="PS50089">
    <property type="entry name" value="ZF_RING_2"/>
    <property type="match status" value="2"/>
</dbReference>
<dbReference type="InterPro" id="IPR017868">
    <property type="entry name" value="Filamin/ABP280_repeat-like"/>
</dbReference>
<keyword evidence="6" id="KW-0862">Zinc</keyword>
<feature type="repeat" description="Filamin" evidence="8">
    <location>
        <begin position="344"/>
        <end position="448"/>
    </location>
</feature>
<dbReference type="Pfam" id="PF13445">
    <property type="entry name" value="zf-RING_UBOX"/>
    <property type="match status" value="1"/>
</dbReference>
<dbReference type="Pfam" id="PF00630">
    <property type="entry name" value="Filamin"/>
    <property type="match status" value="2"/>
</dbReference>
<dbReference type="InterPro" id="IPR001841">
    <property type="entry name" value="Znf_RING"/>
</dbReference>
<dbReference type="PROSITE" id="PS00518">
    <property type="entry name" value="ZF_RING_1"/>
    <property type="match status" value="2"/>
</dbReference>
<gene>
    <name evidence="11" type="ORF">PEVE_00022244</name>
</gene>
<dbReference type="Proteomes" id="UP001159427">
    <property type="component" value="Unassembled WGS sequence"/>
</dbReference>
<dbReference type="Gene3D" id="2.60.40.10">
    <property type="entry name" value="Immunoglobulins"/>
    <property type="match status" value="2"/>
</dbReference>
<dbReference type="PANTHER" id="PTHR25462">
    <property type="entry name" value="BONUS, ISOFORM C-RELATED"/>
    <property type="match status" value="1"/>
</dbReference>
<dbReference type="InterPro" id="IPR003649">
    <property type="entry name" value="Bbox_C"/>
</dbReference>
<evidence type="ECO:0000256" key="4">
    <source>
        <dbReference type="ARBA" id="ARBA00022771"/>
    </source>
</evidence>
<evidence type="ECO:0000256" key="5">
    <source>
        <dbReference type="ARBA" id="ARBA00022786"/>
    </source>
</evidence>
<evidence type="ECO:0000313" key="11">
    <source>
        <dbReference type="EMBL" id="CAH3191680.1"/>
    </source>
</evidence>
<dbReference type="InterPro" id="IPR013783">
    <property type="entry name" value="Ig-like_fold"/>
</dbReference>
<feature type="domain" description="RING-type" evidence="9">
    <location>
        <begin position="9"/>
        <end position="52"/>
    </location>
</feature>
<keyword evidence="4 7" id="KW-0863">Zinc-finger</keyword>
<evidence type="ECO:0000256" key="1">
    <source>
        <dbReference type="ARBA" id="ARBA00008518"/>
    </source>
</evidence>
<feature type="domain" description="B box-type" evidence="10">
    <location>
        <begin position="133"/>
        <end position="173"/>
    </location>
</feature>
<protein>
    <submittedName>
        <fullName evidence="11">Uncharacterized protein</fullName>
    </submittedName>
</protein>
<evidence type="ECO:0000259" key="10">
    <source>
        <dbReference type="PROSITE" id="PS50119"/>
    </source>
</evidence>
<dbReference type="InterPro" id="IPR017907">
    <property type="entry name" value="Znf_RING_CS"/>
</dbReference>
<keyword evidence="12" id="KW-1185">Reference proteome</keyword>
<dbReference type="CDD" id="cd19757">
    <property type="entry name" value="Bbox1"/>
    <property type="match status" value="2"/>
</dbReference>